<reference evidence="1 2" key="1">
    <citation type="submission" date="2019-01" db="EMBL/GenBank/DDBJ databases">
        <title>Draft genome sequence of Dictyobacter sp. Uno17.</title>
        <authorList>
            <person name="Wang C.M."/>
            <person name="Zheng Y."/>
            <person name="Sakai Y."/>
            <person name="Abe K."/>
            <person name="Yokota A."/>
            <person name="Yabe S."/>
        </authorList>
    </citation>
    <scope>NUCLEOTIDE SEQUENCE [LARGE SCALE GENOMIC DNA]</scope>
    <source>
        <strain evidence="1 2">Uno17</strain>
    </source>
</reference>
<evidence type="ECO:0000313" key="2">
    <source>
        <dbReference type="Proteomes" id="UP000322530"/>
    </source>
</evidence>
<gene>
    <name evidence="1" type="ORF">KDI_00710</name>
</gene>
<dbReference type="OrthoDB" id="165263at2"/>
<keyword evidence="2" id="KW-1185">Reference proteome</keyword>
<sequence length="64" mass="7215">MTQAELDNAYQAMQDTWYEFIQAGQRAVSVQELECLYGLYISSVEDYNRATASSPADEAQMKPS</sequence>
<name>A0A5A5T5C5_9CHLR</name>
<dbReference type="EMBL" id="BIXY01000001">
    <property type="protein sequence ID" value="GCF06507.1"/>
    <property type="molecule type" value="Genomic_DNA"/>
</dbReference>
<dbReference type="Proteomes" id="UP000322530">
    <property type="component" value="Unassembled WGS sequence"/>
</dbReference>
<evidence type="ECO:0000313" key="1">
    <source>
        <dbReference type="EMBL" id="GCF06507.1"/>
    </source>
</evidence>
<accession>A0A5A5T5C5</accession>
<dbReference type="AlphaFoldDB" id="A0A5A5T5C5"/>
<proteinExistence type="predicted"/>
<protein>
    <submittedName>
        <fullName evidence="1">Uncharacterized protein</fullName>
    </submittedName>
</protein>
<dbReference type="RefSeq" id="WP_149399153.1">
    <property type="nucleotide sequence ID" value="NZ_BIXY01000001.1"/>
</dbReference>
<comment type="caution">
    <text evidence="1">The sequence shown here is derived from an EMBL/GenBank/DDBJ whole genome shotgun (WGS) entry which is preliminary data.</text>
</comment>
<organism evidence="1 2">
    <name type="scientific">Dictyobacter arantiisoli</name>
    <dbReference type="NCBI Taxonomy" id="2014874"/>
    <lineage>
        <taxon>Bacteria</taxon>
        <taxon>Bacillati</taxon>
        <taxon>Chloroflexota</taxon>
        <taxon>Ktedonobacteria</taxon>
        <taxon>Ktedonobacterales</taxon>
        <taxon>Dictyobacteraceae</taxon>
        <taxon>Dictyobacter</taxon>
    </lineage>
</organism>